<dbReference type="PROSITE" id="PS51257">
    <property type="entry name" value="PROKAR_LIPOPROTEIN"/>
    <property type="match status" value="1"/>
</dbReference>
<feature type="domain" description="SusD-like N-terminal" evidence="7">
    <location>
        <begin position="79"/>
        <end position="218"/>
    </location>
</feature>
<dbReference type="Pfam" id="PF14322">
    <property type="entry name" value="SusD-like_3"/>
    <property type="match status" value="1"/>
</dbReference>
<evidence type="ECO:0000259" key="6">
    <source>
        <dbReference type="Pfam" id="PF07980"/>
    </source>
</evidence>
<evidence type="ECO:0000259" key="7">
    <source>
        <dbReference type="Pfam" id="PF14322"/>
    </source>
</evidence>
<comment type="similarity">
    <text evidence="2">Belongs to the SusD family.</text>
</comment>
<name>A0A1H6APM7_9BACT</name>
<dbReference type="OrthoDB" id="621018at2"/>
<organism evidence="8 9">
    <name type="scientific">Algoriphagus boritolerans DSM 17298 = JCM 18970</name>
    <dbReference type="NCBI Taxonomy" id="1120964"/>
    <lineage>
        <taxon>Bacteria</taxon>
        <taxon>Pseudomonadati</taxon>
        <taxon>Bacteroidota</taxon>
        <taxon>Cytophagia</taxon>
        <taxon>Cytophagales</taxon>
        <taxon>Cyclobacteriaceae</taxon>
        <taxon>Algoriphagus</taxon>
    </lineage>
</organism>
<keyword evidence="3" id="KW-0732">Signal</keyword>
<evidence type="ECO:0000256" key="3">
    <source>
        <dbReference type="ARBA" id="ARBA00022729"/>
    </source>
</evidence>
<accession>A0A1H6APM7</accession>
<dbReference type="GO" id="GO:0009279">
    <property type="term" value="C:cell outer membrane"/>
    <property type="evidence" value="ECO:0007669"/>
    <property type="project" value="UniProtKB-SubCell"/>
</dbReference>
<dbReference type="STRING" id="1120964.GCA_001313265_07776"/>
<protein>
    <submittedName>
        <fullName evidence="8">Starch-binding associating with outer membrane</fullName>
    </submittedName>
</protein>
<dbReference type="Proteomes" id="UP000236736">
    <property type="component" value="Unassembled WGS sequence"/>
</dbReference>
<dbReference type="AlphaFoldDB" id="A0A1H6APM7"/>
<feature type="domain" description="RagB/SusD" evidence="6">
    <location>
        <begin position="258"/>
        <end position="505"/>
    </location>
</feature>
<dbReference type="EMBL" id="FNVR01000054">
    <property type="protein sequence ID" value="SEG50481.1"/>
    <property type="molecule type" value="Genomic_DNA"/>
</dbReference>
<keyword evidence="5" id="KW-0998">Cell outer membrane</keyword>
<comment type="subcellular location">
    <subcellularLocation>
        <location evidence="1">Cell outer membrane</location>
    </subcellularLocation>
</comment>
<evidence type="ECO:0000313" key="9">
    <source>
        <dbReference type="Proteomes" id="UP000236736"/>
    </source>
</evidence>
<evidence type="ECO:0000256" key="4">
    <source>
        <dbReference type="ARBA" id="ARBA00023136"/>
    </source>
</evidence>
<dbReference type="Pfam" id="PF07980">
    <property type="entry name" value="SusD_RagB"/>
    <property type="match status" value="1"/>
</dbReference>
<evidence type="ECO:0000313" key="8">
    <source>
        <dbReference type="EMBL" id="SEG50481.1"/>
    </source>
</evidence>
<proteinExistence type="inferred from homology"/>
<evidence type="ECO:0000256" key="5">
    <source>
        <dbReference type="ARBA" id="ARBA00023237"/>
    </source>
</evidence>
<sequence length="505" mass="57911">MKRKYLYVLVSLIFISCDDQLDLNPIGLIAQDEFYQNAEDANAAIVAAYNSMLSFHTAGGRPTGVDMWGDIQSSDAEPHPDGVAWNQIYQYTLQPDNGEIRNQWFQIYEGIFRCNIALERIPLIEMDYELKERLLKEAFFIRGWWNLRLAKIFGDAPLVTKTLAIDELYIPKSNREEIFSQVENDLKEALSLPDNYDDSNVGRATSFSARIVLAELYLWQKKWASAKPLLEDIINSGNFQLLDSYTSLFDGTTENHSETVFEIQYKANTGQPELGNFSTTYSAPNGEGYVPGGGWGWIRPTQDLVNEYELVPKEDPRLNYSIFRLGDDFEGQIFKDVVNGTGFAVKKWVISGRTGVEIEQNHPWYTSANFALYRYAEVLLMYAEVLNELGDPSEASRYINMVRARPSVSMPPISNHLTYDEIFEAIRHERRVEFAFEGKISFDLRRWGIAGEFLRSPDRWQNNVTINPQWGGNFFKFKDGQHEVFPIPQSEIDKSGGTLIQHPNW</sequence>
<dbReference type="InterPro" id="IPR012944">
    <property type="entry name" value="SusD_RagB_dom"/>
</dbReference>
<keyword evidence="4" id="KW-0472">Membrane</keyword>
<evidence type="ECO:0000256" key="1">
    <source>
        <dbReference type="ARBA" id="ARBA00004442"/>
    </source>
</evidence>
<reference evidence="9" key="1">
    <citation type="submission" date="2016-10" db="EMBL/GenBank/DDBJ databases">
        <authorList>
            <person name="Varghese N."/>
            <person name="Submissions S."/>
        </authorList>
    </citation>
    <scope>NUCLEOTIDE SEQUENCE [LARGE SCALE GENOMIC DNA]</scope>
    <source>
        <strain evidence="9">DSM 17298</strain>
    </source>
</reference>
<gene>
    <name evidence="8" type="ORF">SAMN03080598_04246</name>
</gene>
<evidence type="ECO:0000256" key="2">
    <source>
        <dbReference type="ARBA" id="ARBA00006275"/>
    </source>
</evidence>
<dbReference type="SUPFAM" id="SSF48452">
    <property type="entry name" value="TPR-like"/>
    <property type="match status" value="1"/>
</dbReference>
<dbReference type="InterPro" id="IPR033985">
    <property type="entry name" value="SusD-like_N"/>
</dbReference>
<dbReference type="CDD" id="cd08977">
    <property type="entry name" value="SusD"/>
    <property type="match status" value="1"/>
</dbReference>
<dbReference type="Gene3D" id="1.25.40.390">
    <property type="match status" value="1"/>
</dbReference>
<keyword evidence="9" id="KW-1185">Reference proteome</keyword>
<dbReference type="RefSeq" id="WP_103926782.1">
    <property type="nucleotide sequence ID" value="NZ_FNVR01000054.1"/>
</dbReference>
<dbReference type="InterPro" id="IPR011990">
    <property type="entry name" value="TPR-like_helical_dom_sf"/>
</dbReference>